<evidence type="ECO:0000313" key="2">
    <source>
        <dbReference type="Proteomes" id="UP000799436"/>
    </source>
</evidence>
<keyword evidence="2" id="KW-1185">Reference proteome</keyword>
<dbReference type="AlphaFoldDB" id="A0A6G1L8E6"/>
<evidence type="ECO:0008006" key="3">
    <source>
        <dbReference type="Google" id="ProtNLM"/>
    </source>
</evidence>
<dbReference type="Gene3D" id="3.10.180.10">
    <property type="entry name" value="2,3-Dihydroxybiphenyl 1,2-Dioxygenase, domain 1"/>
    <property type="match status" value="1"/>
</dbReference>
<name>A0A6G1L8E6_9PEZI</name>
<accession>A0A6G1L8E6</accession>
<gene>
    <name evidence="1" type="ORF">EJ03DRAFT_107066</name>
</gene>
<dbReference type="Proteomes" id="UP000799436">
    <property type="component" value="Unassembled WGS sequence"/>
</dbReference>
<organism evidence="1 2">
    <name type="scientific">Teratosphaeria nubilosa</name>
    <dbReference type="NCBI Taxonomy" id="161662"/>
    <lineage>
        <taxon>Eukaryota</taxon>
        <taxon>Fungi</taxon>
        <taxon>Dikarya</taxon>
        <taxon>Ascomycota</taxon>
        <taxon>Pezizomycotina</taxon>
        <taxon>Dothideomycetes</taxon>
        <taxon>Dothideomycetidae</taxon>
        <taxon>Mycosphaerellales</taxon>
        <taxon>Teratosphaeriaceae</taxon>
        <taxon>Teratosphaeria</taxon>
    </lineage>
</organism>
<dbReference type="InterPro" id="IPR029068">
    <property type="entry name" value="Glyas_Bleomycin-R_OHBP_Dase"/>
</dbReference>
<evidence type="ECO:0000313" key="1">
    <source>
        <dbReference type="EMBL" id="KAF2769116.1"/>
    </source>
</evidence>
<proteinExistence type="predicted"/>
<sequence>MITGIAHINLLVPVGTLAQAEEFYGKTLGLCSRPMPQMQRNSLRWFDIGDSGQQVHVAHGDNDLKSSRHPCFRIESKDALLALQQKIYEHYERGGDAAPMAADKPGEQNSGAVGLEYSSRFFARDFAGNRLEFSL</sequence>
<dbReference type="PANTHER" id="PTHR39175">
    <property type="entry name" value="FAMILY PROTEIN, PUTATIVE (AFU_ORTHOLOGUE AFUA_3G15060)-RELATED"/>
    <property type="match status" value="1"/>
</dbReference>
<dbReference type="EMBL" id="ML995837">
    <property type="protein sequence ID" value="KAF2769116.1"/>
    <property type="molecule type" value="Genomic_DNA"/>
</dbReference>
<dbReference type="PANTHER" id="PTHR39175:SF1">
    <property type="entry name" value="FAMILY PROTEIN, PUTATIVE (AFU_ORTHOLOGUE AFUA_3G15060)-RELATED"/>
    <property type="match status" value="1"/>
</dbReference>
<dbReference type="OrthoDB" id="3340372at2759"/>
<reference evidence="1" key="1">
    <citation type="journal article" date="2020" name="Stud. Mycol.">
        <title>101 Dothideomycetes genomes: a test case for predicting lifestyles and emergence of pathogens.</title>
        <authorList>
            <person name="Haridas S."/>
            <person name="Albert R."/>
            <person name="Binder M."/>
            <person name="Bloem J."/>
            <person name="Labutti K."/>
            <person name="Salamov A."/>
            <person name="Andreopoulos B."/>
            <person name="Baker S."/>
            <person name="Barry K."/>
            <person name="Bills G."/>
            <person name="Bluhm B."/>
            <person name="Cannon C."/>
            <person name="Castanera R."/>
            <person name="Culley D."/>
            <person name="Daum C."/>
            <person name="Ezra D."/>
            <person name="Gonzalez J."/>
            <person name="Henrissat B."/>
            <person name="Kuo A."/>
            <person name="Liang C."/>
            <person name="Lipzen A."/>
            <person name="Lutzoni F."/>
            <person name="Magnuson J."/>
            <person name="Mondo S."/>
            <person name="Nolan M."/>
            <person name="Ohm R."/>
            <person name="Pangilinan J."/>
            <person name="Park H.-J."/>
            <person name="Ramirez L."/>
            <person name="Alfaro M."/>
            <person name="Sun H."/>
            <person name="Tritt A."/>
            <person name="Yoshinaga Y."/>
            <person name="Zwiers L.-H."/>
            <person name="Turgeon B."/>
            <person name="Goodwin S."/>
            <person name="Spatafora J."/>
            <person name="Crous P."/>
            <person name="Grigoriev I."/>
        </authorList>
    </citation>
    <scope>NUCLEOTIDE SEQUENCE</scope>
    <source>
        <strain evidence="1">CBS 116005</strain>
    </source>
</reference>
<dbReference type="SUPFAM" id="SSF54593">
    <property type="entry name" value="Glyoxalase/Bleomycin resistance protein/Dihydroxybiphenyl dioxygenase"/>
    <property type="match status" value="1"/>
</dbReference>
<protein>
    <recommendedName>
        <fullName evidence="3">VOC domain-containing protein</fullName>
    </recommendedName>
</protein>